<keyword evidence="8" id="KW-0560">Oxidoreductase</keyword>
<evidence type="ECO:0000256" key="8">
    <source>
        <dbReference type="ARBA" id="ARBA00023002"/>
    </source>
</evidence>
<dbReference type="PANTHER" id="PTHR11903:SF37">
    <property type="entry name" value="PSI-PRODUCING OXYGENASE A"/>
    <property type="match status" value="1"/>
</dbReference>
<dbReference type="GO" id="GO:0006979">
    <property type="term" value="P:response to oxidative stress"/>
    <property type="evidence" value="ECO:0007669"/>
    <property type="project" value="InterPro"/>
</dbReference>
<evidence type="ECO:0000256" key="3">
    <source>
        <dbReference type="ARBA" id="ARBA00013239"/>
    </source>
</evidence>
<dbReference type="Gene3D" id="1.10.640.10">
    <property type="entry name" value="Haem peroxidase domain superfamily, animal type"/>
    <property type="match status" value="1"/>
</dbReference>
<evidence type="ECO:0000256" key="11">
    <source>
        <dbReference type="PIRSR" id="PIRSR619791-2"/>
    </source>
</evidence>
<dbReference type="GO" id="GO:0004497">
    <property type="term" value="F:monooxygenase activity"/>
    <property type="evidence" value="ECO:0007669"/>
    <property type="project" value="InterPro"/>
</dbReference>
<dbReference type="InterPro" id="IPR017972">
    <property type="entry name" value="Cyt_P450_CS"/>
</dbReference>
<dbReference type="SUPFAM" id="SSF48113">
    <property type="entry name" value="Heme-dependent peroxidases"/>
    <property type="match status" value="1"/>
</dbReference>
<evidence type="ECO:0000313" key="13">
    <source>
        <dbReference type="EMBL" id="CDR44524.1"/>
    </source>
</evidence>
<dbReference type="AlphaFoldDB" id="A0A061B3Q1"/>
<dbReference type="Pfam" id="PF00067">
    <property type="entry name" value="p450"/>
    <property type="match status" value="1"/>
</dbReference>
<comment type="catalytic activity">
    <reaction evidence="1">
        <text>(9Z,12Z)-octadecadienoate + O2 = (8R,9Z,12Z)-8-hydroperoxyoctadeca-9,12-dienoate</text>
        <dbReference type="Rhea" id="RHEA:25395"/>
        <dbReference type="ChEBI" id="CHEBI:15379"/>
        <dbReference type="ChEBI" id="CHEBI:30245"/>
        <dbReference type="ChEBI" id="CHEBI:58659"/>
        <dbReference type="EC" id="1.13.11.60"/>
    </reaction>
</comment>
<dbReference type="InterPro" id="IPR001128">
    <property type="entry name" value="Cyt_P450"/>
</dbReference>
<evidence type="ECO:0000256" key="9">
    <source>
        <dbReference type="ARBA" id="ARBA00023004"/>
    </source>
</evidence>
<evidence type="ECO:0000256" key="2">
    <source>
        <dbReference type="ARBA" id="ARBA00011881"/>
    </source>
</evidence>
<keyword evidence="4" id="KW-0575">Peroxidase</keyword>
<keyword evidence="5 11" id="KW-0349">Heme</keyword>
<dbReference type="GO" id="GO:0006631">
    <property type="term" value="P:fatty acid metabolic process"/>
    <property type="evidence" value="ECO:0007669"/>
    <property type="project" value="UniProtKB-ARBA"/>
</dbReference>
<dbReference type="CDD" id="cd20612">
    <property type="entry name" value="CYP_LDS-like_C"/>
    <property type="match status" value="1"/>
</dbReference>
<dbReference type="InterPro" id="IPR037120">
    <property type="entry name" value="Haem_peroxidase_sf_animal"/>
</dbReference>
<feature type="binding site" description="axial binding residue" evidence="11">
    <location>
        <position position="404"/>
    </location>
    <ligand>
        <name>heme b</name>
        <dbReference type="ChEBI" id="CHEBI:60344"/>
    </ligand>
    <ligandPart>
        <name>Fe</name>
        <dbReference type="ChEBI" id="CHEBI:18248"/>
    </ligandPart>
</feature>
<dbReference type="InterPro" id="IPR050783">
    <property type="entry name" value="Oxylipin_biosynth_metab"/>
</dbReference>
<dbReference type="InterPro" id="IPR036396">
    <property type="entry name" value="Cyt_P450_sf"/>
</dbReference>
<evidence type="ECO:0000256" key="5">
    <source>
        <dbReference type="ARBA" id="ARBA00022617"/>
    </source>
</evidence>
<accession>A0A061B3Q1</accession>
<dbReference type="GO" id="GO:0005506">
    <property type="term" value="F:iron ion binding"/>
    <property type="evidence" value="ECO:0007669"/>
    <property type="project" value="InterPro"/>
</dbReference>
<feature type="region of interest" description="Disordered" evidence="12">
    <location>
        <begin position="1"/>
        <end position="37"/>
    </location>
</feature>
<dbReference type="GO" id="GO:0004601">
    <property type="term" value="F:peroxidase activity"/>
    <property type="evidence" value="ECO:0007669"/>
    <property type="project" value="UniProtKB-KW"/>
</dbReference>
<dbReference type="InterPro" id="IPR010255">
    <property type="entry name" value="Haem_peroxidase_sf"/>
</dbReference>
<reference evidence="13" key="1">
    <citation type="journal article" date="2014" name="Genome Announc.">
        <title>Draft genome sequence of Rhodosporidium toruloides CECT1137, an oleaginous yeast of biotechnological interest.</title>
        <authorList>
            <person name="Morin N."/>
            <person name="Calcas X."/>
            <person name="Devillers H."/>
            <person name="Durrens P."/>
            <person name="Sherman D.J."/>
            <person name="Nicaud J.-M."/>
            <person name="Neuveglise C."/>
        </authorList>
    </citation>
    <scope>NUCLEOTIDE SEQUENCE</scope>
    <source>
        <strain evidence="13">CECT1137</strain>
    </source>
</reference>
<keyword evidence="6 11" id="KW-0479">Metal-binding</keyword>
<evidence type="ECO:0000256" key="10">
    <source>
        <dbReference type="ARBA" id="ARBA00023235"/>
    </source>
</evidence>
<feature type="region of interest" description="Disordered" evidence="12">
    <location>
        <begin position="49"/>
        <end position="71"/>
    </location>
</feature>
<dbReference type="GO" id="GO:0016853">
    <property type="term" value="F:isomerase activity"/>
    <property type="evidence" value="ECO:0007669"/>
    <property type="project" value="UniProtKB-KW"/>
</dbReference>
<dbReference type="SUPFAM" id="SSF48264">
    <property type="entry name" value="Cytochrome P450"/>
    <property type="match status" value="1"/>
</dbReference>
<dbReference type="EMBL" id="LK052944">
    <property type="protein sequence ID" value="CDR44524.1"/>
    <property type="molecule type" value="Genomic_DNA"/>
</dbReference>
<dbReference type="GO" id="GO:0052878">
    <property type="term" value="F:linoleate 8R-lipoxygenase activity"/>
    <property type="evidence" value="ECO:0007669"/>
    <property type="project" value="UniProtKB-EC"/>
</dbReference>
<name>A0A061B3Q1_RHOTO</name>
<evidence type="ECO:0000256" key="1">
    <source>
        <dbReference type="ARBA" id="ARBA00000699"/>
    </source>
</evidence>
<evidence type="ECO:0000256" key="4">
    <source>
        <dbReference type="ARBA" id="ARBA00022559"/>
    </source>
</evidence>
<organism evidence="13">
    <name type="scientific">Rhodotorula toruloides</name>
    <name type="common">Yeast</name>
    <name type="synonym">Rhodosporidium toruloides</name>
    <dbReference type="NCBI Taxonomy" id="5286"/>
    <lineage>
        <taxon>Eukaryota</taxon>
        <taxon>Fungi</taxon>
        <taxon>Dikarya</taxon>
        <taxon>Basidiomycota</taxon>
        <taxon>Pucciniomycotina</taxon>
        <taxon>Microbotryomycetes</taxon>
        <taxon>Sporidiobolales</taxon>
        <taxon>Sporidiobolaceae</taxon>
        <taxon>Rhodotorula</taxon>
    </lineage>
</organism>
<dbReference type="PROSITE" id="PS00086">
    <property type="entry name" value="CYTOCHROME_P450"/>
    <property type="match status" value="1"/>
</dbReference>
<dbReference type="OrthoDB" id="823504at2759"/>
<dbReference type="PROSITE" id="PS50292">
    <property type="entry name" value="PEROXIDASE_3"/>
    <property type="match status" value="1"/>
</dbReference>
<dbReference type="CDD" id="cd09817">
    <property type="entry name" value="linoleate_diol_synthase_like"/>
    <property type="match status" value="1"/>
</dbReference>
<proteinExistence type="predicted"/>
<keyword evidence="10" id="KW-0413">Isomerase</keyword>
<dbReference type="InterPro" id="IPR034812">
    <property type="entry name" value="Ppo-like_N"/>
</dbReference>
<comment type="subunit">
    <text evidence="2">Homotetramer.</text>
</comment>
<dbReference type="GO" id="GO:0016705">
    <property type="term" value="F:oxidoreductase activity, acting on paired donors, with incorporation or reduction of molecular oxygen"/>
    <property type="evidence" value="ECO:0007669"/>
    <property type="project" value="InterPro"/>
</dbReference>
<dbReference type="PANTHER" id="PTHR11903">
    <property type="entry name" value="PROSTAGLANDIN G/H SYNTHASE"/>
    <property type="match status" value="1"/>
</dbReference>
<protein>
    <recommendedName>
        <fullName evidence="3">linoleate 8R-lipoxygenase</fullName>
        <ecNumber evidence="3">1.13.11.60</ecNumber>
    </recommendedName>
</protein>
<keyword evidence="7" id="KW-0223">Dioxygenase</keyword>
<feature type="compositionally biased region" description="Basic and acidic residues" evidence="12">
    <location>
        <begin position="58"/>
        <end position="71"/>
    </location>
</feature>
<evidence type="ECO:0000256" key="12">
    <source>
        <dbReference type="SAM" id="MobiDB-lite"/>
    </source>
</evidence>
<dbReference type="GO" id="GO:0020037">
    <property type="term" value="F:heme binding"/>
    <property type="evidence" value="ECO:0007669"/>
    <property type="project" value="InterPro"/>
</dbReference>
<feature type="compositionally biased region" description="Polar residues" evidence="12">
    <location>
        <begin position="17"/>
        <end position="37"/>
    </location>
</feature>
<dbReference type="InterPro" id="IPR019791">
    <property type="entry name" value="Haem_peroxidase_animal"/>
</dbReference>
<gene>
    <name evidence="13" type="ORF">RHTO0S_09e05534g</name>
</gene>
<evidence type="ECO:0000256" key="7">
    <source>
        <dbReference type="ARBA" id="ARBA00022964"/>
    </source>
</evidence>
<evidence type="ECO:0000256" key="6">
    <source>
        <dbReference type="ARBA" id="ARBA00022723"/>
    </source>
</evidence>
<keyword evidence="9 11" id="KW-0408">Iron</keyword>
<dbReference type="Gene3D" id="1.10.630.10">
    <property type="entry name" value="Cytochrome P450"/>
    <property type="match status" value="1"/>
</dbReference>
<sequence>MATQRPQRPAPTPQQRKQSSSFLSTIKSKVTRSKSSQTSVMTLVDTILAAPPSPNGDGLKDSEARALSDAKPTKSLASNVWNEIKSGVFGKDIATLAQIAKLAGEPIDDREMLLENIVTILQKEQEGSPIREPVTHTLLKVLWDDLSHPPIAFTGPQYRSIDGYGTSLTDPSLGKAGTPYARSVPPCHPKPPQMPDPSVVFDALLRRKEFKPHPSGISSLLFSFATIIIHSCFQTSRTDPNINETSSYLDLSPLYGINEKEMNGVRTYEQGRLHPDVVASNRLFFMPPSVVALLVVFSRNHNFIVEKLFQINENGKYKPWDQLDEAGRKWQDMDLFEKGRLINCGWFTNVIIYDYVRTILNLNTTESTWNLAPSPDIQNLISGHAPRGTGNATSAEFNILYRWHAAISKKDEEWIEGVFKQCLGDVSLDDVTEADFMKALGKLNAKQGADPTKWEIPGIQRTASGAFDDNDLCRILTEATDEVAGAFGANGSPVAMRIIDVLGMATARTDWNVCTMNEFRKFLNLKPFNDFEDWNSDPSVAEAARHLYSHIDNLELFPGLHAEEAKPSREGSGLAPGYTISRAILSDAVALVRGDRFLTTDLCSANLTSWGFQDVQPDTDGGSYGGVIGKLLMRNLPRSYTYNSTYALFPFTTPATMEAILTKNGVSENYDMRRPQPAPPVHGTSIYAGAMYVLSKPDTFGVIYDESIKACSNSFGYFISLDDPDAHRRDRDVQSKALFPYGWQDELKKFYAEKTVELIEKKSWNYVGKTMMLDVVRDVTNLAAVHWCSYQFGIPLKTTETPHGVFTPQELYLMLSAFFISVFMNFDVSASLKLRRAAAEFAPAVLGIVKMRLSQVSGVPAIVDNLARSIQDMVIGKNVQGLVMGKAAREYYERLLQNDRPMEQLEASVQSTMTASVSNQGQAAAQVINFFLADENKEHKDELVRLSKLDTPEADTQILSLVSEAMRLDPQVPLIPRVAKVDATIPDGDRKIPVKKGDFVFPSMLKAGMDPSVLPEPEKVKTRDPSIYRLFGHGMHTCLGAPIVNISMVQMIKQIFRLPNVRRAPGKAGQLVRFHQDVAGTPCPIYIDAKQTIWPLPVSLSILYDLE</sequence>
<dbReference type="EC" id="1.13.11.60" evidence="3"/>
<dbReference type="Pfam" id="PF03098">
    <property type="entry name" value="An_peroxidase"/>
    <property type="match status" value="1"/>
</dbReference>